<dbReference type="PANTHER" id="PTHR33593:SF2">
    <property type="entry name" value="ANKYRIN REPEAT_KH DOMAIN PROTEIN (DUF1442)"/>
    <property type="match status" value="1"/>
</dbReference>
<name>A0A6A2YE45_HIBSY</name>
<sequence length="141" mass="15418">MAAGWNLRFIVETWSHGGATATSIGLVVASSHTDGGHVCIVPDERSRLEYIRNLEVAGMSPERDDFSRVFQLGKLSNNGAVMVCKNANSSRDLNFSWRSVTDDGSCRFIYSLFLPVGEGLDIAVAASGGNSSKRRWIRHID</sequence>
<proteinExistence type="predicted"/>
<organism evidence="1 2">
    <name type="scientific">Hibiscus syriacus</name>
    <name type="common">Rose of Sharon</name>
    <dbReference type="NCBI Taxonomy" id="106335"/>
    <lineage>
        <taxon>Eukaryota</taxon>
        <taxon>Viridiplantae</taxon>
        <taxon>Streptophyta</taxon>
        <taxon>Embryophyta</taxon>
        <taxon>Tracheophyta</taxon>
        <taxon>Spermatophyta</taxon>
        <taxon>Magnoliopsida</taxon>
        <taxon>eudicotyledons</taxon>
        <taxon>Gunneridae</taxon>
        <taxon>Pentapetalae</taxon>
        <taxon>rosids</taxon>
        <taxon>malvids</taxon>
        <taxon>Malvales</taxon>
        <taxon>Malvaceae</taxon>
        <taxon>Malvoideae</taxon>
        <taxon>Hibiscus</taxon>
    </lineage>
</organism>
<dbReference type="EMBL" id="VEPZ02001496">
    <property type="protein sequence ID" value="KAE8670844.1"/>
    <property type="molecule type" value="Genomic_DNA"/>
</dbReference>
<keyword evidence="1" id="KW-0378">Hydrolase</keyword>
<evidence type="ECO:0000313" key="2">
    <source>
        <dbReference type="Proteomes" id="UP000436088"/>
    </source>
</evidence>
<gene>
    <name evidence="1" type="ORF">F3Y22_tig00112069pilonHSYRG00027</name>
</gene>
<dbReference type="Proteomes" id="UP000436088">
    <property type="component" value="Unassembled WGS sequence"/>
</dbReference>
<evidence type="ECO:0000313" key="1">
    <source>
        <dbReference type="EMBL" id="KAE8670844.1"/>
    </source>
</evidence>
<dbReference type="GO" id="GO:0016787">
    <property type="term" value="F:hydrolase activity"/>
    <property type="evidence" value="ECO:0007669"/>
    <property type="project" value="UniProtKB-KW"/>
</dbReference>
<keyword evidence="2" id="KW-1185">Reference proteome</keyword>
<accession>A0A6A2YE45</accession>
<reference evidence="1" key="1">
    <citation type="submission" date="2019-09" db="EMBL/GenBank/DDBJ databases">
        <title>Draft genome information of white flower Hibiscus syriacus.</title>
        <authorList>
            <person name="Kim Y.-M."/>
        </authorList>
    </citation>
    <scope>NUCLEOTIDE SEQUENCE [LARGE SCALE GENOMIC DNA]</scope>
    <source>
        <strain evidence="1">YM2019G1</strain>
    </source>
</reference>
<protein>
    <submittedName>
        <fullName evidence="1">Peptidyl-tRNA hydrolase ICT1</fullName>
    </submittedName>
</protein>
<dbReference type="Pfam" id="PF07279">
    <property type="entry name" value="DUF1442"/>
    <property type="match status" value="2"/>
</dbReference>
<comment type="caution">
    <text evidence="1">The sequence shown here is derived from an EMBL/GenBank/DDBJ whole genome shotgun (WGS) entry which is preliminary data.</text>
</comment>
<dbReference type="AlphaFoldDB" id="A0A6A2YE45"/>
<dbReference type="PANTHER" id="PTHR33593">
    <property type="entry name" value="DUF1442 FAMILY PROTEIN"/>
    <property type="match status" value="1"/>
</dbReference>
<dbReference type="InterPro" id="IPR009902">
    <property type="entry name" value="DUF1442"/>
</dbReference>